<dbReference type="AlphaFoldDB" id="A0A0M6WTE7"/>
<keyword evidence="2" id="KW-1185">Reference proteome</keyword>
<dbReference type="Proteomes" id="UP000049979">
    <property type="component" value="Unassembled WGS sequence"/>
</dbReference>
<gene>
    <name evidence="1" type="ORF">M72_09871</name>
</gene>
<proteinExistence type="predicted"/>
<name>A0A0M6WTE7_9FIRM</name>
<accession>A0A0M6WTE7</accession>
<protein>
    <submittedName>
        <fullName evidence="1">Uncharacterized protein</fullName>
    </submittedName>
</protein>
<reference evidence="2" key="1">
    <citation type="submission" date="2015-05" db="EMBL/GenBank/DDBJ databases">
        <authorList>
            <consortium name="Pathogen Informatics"/>
        </authorList>
    </citation>
    <scope>NUCLEOTIDE SEQUENCE [LARGE SCALE GENOMIC DNA]</scope>
    <source>
        <strain evidence="2">M72</strain>
    </source>
</reference>
<dbReference type="EMBL" id="CVRR01000033">
    <property type="protein sequence ID" value="CRL40534.1"/>
    <property type="molecule type" value="Genomic_DNA"/>
</dbReference>
<sequence>MQLFQKQVRNQIKETRDLLDRIQQFQKTVPKGSLIITHKQKKVYYKWQYLDKNLKCIRKYLSKREMKQIQLLAQKGYYEKVEPILQKNLKLLEKFERAYCYDKEMQVYESMTEDRQSLIIPLEENCTHRIRAWEQETYEPCNKYPETLRYETNAGEFVRSKSEVIIANLLHMKADQLLYKYERPLKLRYQGRKIIVYPDFTILNTQTGKFTYWEHAGLMSKPEYVSDFVWKNSLYYENHLLPGTDVLFTFETEDHPLEIRTLKHMISDLMT</sequence>
<organism evidence="1 2">
    <name type="scientific">Roseburia faecis</name>
    <dbReference type="NCBI Taxonomy" id="301302"/>
    <lineage>
        <taxon>Bacteria</taxon>
        <taxon>Bacillati</taxon>
        <taxon>Bacillota</taxon>
        <taxon>Clostridia</taxon>
        <taxon>Lachnospirales</taxon>
        <taxon>Lachnospiraceae</taxon>
        <taxon>Roseburia</taxon>
    </lineage>
</organism>
<evidence type="ECO:0000313" key="1">
    <source>
        <dbReference type="EMBL" id="CRL40534.1"/>
    </source>
</evidence>
<evidence type="ECO:0000313" key="2">
    <source>
        <dbReference type="Proteomes" id="UP000049979"/>
    </source>
</evidence>